<dbReference type="OrthoDB" id="6372153at2759"/>
<evidence type="ECO:0000256" key="11">
    <source>
        <dbReference type="ARBA" id="ARBA00030126"/>
    </source>
</evidence>
<keyword evidence="7" id="KW-0540">Nuclease</keyword>
<evidence type="ECO:0000256" key="4">
    <source>
        <dbReference type="ARBA" id="ARBA00006958"/>
    </source>
</evidence>
<evidence type="ECO:0000256" key="5">
    <source>
        <dbReference type="ARBA" id="ARBA00015519"/>
    </source>
</evidence>
<dbReference type="GO" id="GO:0005634">
    <property type="term" value="C:nucleus"/>
    <property type="evidence" value="ECO:0007669"/>
    <property type="project" value="UniProtKB-SubCell"/>
</dbReference>
<dbReference type="GO" id="GO:0005737">
    <property type="term" value="C:cytoplasm"/>
    <property type="evidence" value="ECO:0007669"/>
    <property type="project" value="UniProtKB-SubCell"/>
</dbReference>
<organism evidence="15 16">
    <name type="scientific">Chionoecetes opilio</name>
    <name type="common">Atlantic snow crab</name>
    <name type="synonym">Cancer opilio</name>
    <dbReference type="NCBI Taxonomy" id="41210"/>
    <lineage>
        <taxon>Eukaryota</taxon>
        <taxon>Metazoa</taxon>
        <taxon>Ecdysozoa</taxon>
        <taxon>Arthropoda</taxon>
        <taxon>Crustacea</taxon>
        <taxon>Multicrustacea</taxon>
        <taxon>Malacostraca</taxon>
        <taxon>Eumalacostraca</taxon>
        <taxon>Eucarida</taxon>
        <taxon>Decapoda</taxon>
        <taxon>Pleocyemata</taxon>
        <taxon>Brachyura</taxon>
        <taxon>Eubrachyura</taxon>
        <taxon>Majoidea</taxon>
        <taxon>Majidae</taxon>
        <taxon>Chionoecetes</taxon>
    </lineage>
</organism>
<sequence length="420" mass="46491">MAALHAFREVMDLREVMQVLQLNGRRQRRTFCQRLDPMAYYSDVEFLARFRLSKESFDTLLTEIRHLLPSSRDRRDMSQPACSVPQDGGSPPSLKFHRGTPGSRHQQRRLVSCKLSPTIAGMPGCIGCLDGTLIPVRGLRISPSLQLLVALRYLATGNFQLTLADTADMSQPSVSRCLKTVVHAIAEVAPRYIRFPTPAEEAGVMQAFSTIAGMPGCIGCLDGTLIPVRGPGGEEAELYRGRKGFYAYNVMAVCDASLCVTNLVVNWPGSAHDSRVFRESQLCRTLEGGQYRGFLLGDSGYANRTYLLTPFPNPRAPHEARFNASQVRTRNCVARVFGILKRRFAVLATPIRTTVASRSDIIVATFVLHNIAVKNNLPLEEGPDPRVEDDDNIPEPDDQNNMAAAAAGRGRRVQVARRFF</sequence>
<evidence type="ECO:0000256" key="3">
    <source>
        <dbReference type="ARBA" id="ARBA00004496"/>
    </source>
</evidence>
<dbReference type="PANTHER" id="PTHR22930">
    <property type="match status" value="1"/>
</dbReference>
<dbReference type="EMBL" id="JACEEZ010006409">
    <property type="protein sequence ID" value="KAG0724808.1"/>
    <property type="molecule type" value="Genomic_DNA"/>
</dbReference>
<keyword evidence="10" id="KW-0539">Nucleus</keyword>
<evidence type="ECO:0000256" key="12">
    <source>
        <dbReference type="ARBA" id="ARBA00045850"/>
    </source>
</evidence>
<feature type="region of interest" description="Disordered" evidence="13">
    <location>
        <begin position="72"/>
        <end position="102"/>
    </location>
</feature>
<dbReference type="GO" id="GO:0046872">
    <property type="term" value="F:metal ion binding"/>
    <property type="evidence" value="ECO:0007669"/>
    <property type="project" value="UniProtKB-KW"/>
</dbReference>
<dbReference type="AlphaFoldDB" id="A0A8J4YB86"/>
<comment type="similarity">
    <text evidence="4">Belongs to the HARBI1 family.</text>
</comment>
<accession>A0A8J4YB86</accession>
<name>A0A8J4YB86_CHIOP</name>
<evidence type="ECO:0000256" key="9">
    <source>
        <dbReference type="ARBA" id="ARBA00022801"/>
    </source>
</evidence>
<protein>
    <recommendedName>
        <fullName evidence="5">Putative nuclease HARBI1</fullName>
    </recommendedName>
    <alternativeName>
        <fullName evidence="11">Harbinger transposase-derived nuclease</fullName>
    </alternativeName>
</protein>
<comment type="cofactor">
    <cofactor evidence="1">
        <name>a divalent metal cation</name>
        <dbReference type="ChEBI" id="CHEBI:60240"/>
    </cofactor>
</comment>
<keyword evidence="6" id="KW-0963">Cytoplasm</keyword>
<dbReference type="GO" id="GO:0016787">
    <property type="term" value="F:hydrolase activity"/>
    <property type="evidence" value="ECO:0007669"/>
    <property type="project" value="UniProtKB-KW"/>
</dbReference>
<dbReference type="InterPro" id="IPR026103">
    <property type="entry name" value="HARBI1_animal"/>
</dbReference>
<evidence type="ECO:0000256" key="13">
    <source>
        <dbReference type="SAM" id="MobiDB-lite"/>
    </source>
</evidence>
<evidence type="ECO:0000313" key="16">
    <source>
        <dbReference type="Proteomes" id="UP000770661"/>
    </source>
</evidence>
<evidence type="ECO:0000259" key="14">
    <source>
        <dbReference type="Pfam" id="PF13359"/>
    </source>
</evidence>
<feature type="region of interest" description="Disordered" evidence="13">
    <location>
        <begin position="378"/>
        <end position="399"/>
    </location>
</feature>
<comment type="subcellular location">
    <subcellularLocation>
        <location evidence="3">Cytoplasm</location>
    </subcellularLocation>
    <subcellularLocation>
        <location evidence="2">Nucleus</location>
    </subcellularLocation>
</comment>
<keyword evidence="8" id="KW-0479">Metal-binding</keyword>
<keyword evidence="9" id="KW-0378">Hydrolase</keyword>
<reference evidence="15" key="1">
    <citation type="submission" date="2020-07" db="EMBL/GenBank/DDBJ databases">
        <title>The High-quality genome of the commercially important snow crab, Chionoecetes opilio.</title>
        <authorList>
            <person name="Jeong J.-H."/>
            <person name="Ryu S."/>
        </authorList>
    </citation>
    <scope>NUCLEOTIDE SEQUENCE</scope>
    <source>
        <strain evidence="15">MADBK_172401_WGS</strain>
        <tissue evidence="15">Digestive gland</tissue>
    </source>
</reference>
<dbReference type="InterPro" id="IPR045249">
    <property type="entry name" value="HARBI1-like"/>
</dbReference>
<feature type="compositionally biased region" description="Acidic residues" evidence="13">
    <location>
        <begin position="387"/>
        <end position="398"/>
    </location>
</feature>
<feature type="domain" description="DDE Tnp4" evidence="14">
    <location>
        <begin position="221"/>
        <end position="370"/>
    </location>
</feature>
<gene>
    <name evidence="15" type="primary">HARBI1_13</name>
    <name evidence="15" type="ORF">GWK47_039878</name>
</gene>
<comment type="function">
    <text evidence="12">Transposase-derived protein that may have nuclease activity. Does not have transposase activity.</text>
</comment>
<evidence type="ECO:0000313" key="15">
    <source>
        <dbReference type="EMBL" id="KAG0724808.1"/>
    </source>
</evidence>
<evidence type="ECO:0000256" key="7">
    <source>
        <dbReference type="ARBA" id="ARBA00022722"/>
    </source>
</evidence>
<dbReference type="GO" id="GO:0004518">
    <property type="term" value="F:nuclease activity"/>
    <property type="evidence" value="ECO:0007669"/>
    <property type="project" value="UniProtKB-KW"/>
</dbReference>
<dbReference type="PRINTS" id="PR02086">
    <property type="entry name" value="PUTNUCHARBI1"/>
</dbReference>
<comment type="caution">
    <text evidence="15">The sequence shown here is derived from an EMBL/GenBank/DDBJ whole genome shotgun (WGS) entry which is preliminary data.</text>
</comment>
<evidence type="ECO:0000256" key="6">
    <source>
        <dbReference type="ARBA" id="ARBA00022490"/>
    </source>
</evidence>
<evidence type="ECO:0000256" key="10">
    <source>
        <dbReference type="ARBA" id="ARBA00023242"/>
    </source>
</evidence>
<dbReference type="Pfam" id="PF13359">
    <property type="entry name" value="DDE_Tnp_4"/>
    <property type="match status" value="1"/>
</dbReference>
<evidence type="ECO:0000256" key="8">
    <source>
        <dbReference type="ARBA" id="ARBA00022723"/>
    </source>
</evidence>
<dbReference type="Proteomes" id="UP000770661">
    <property type="component" value="Unassembled WGS sequence"/>
</dbReference>
<evidence type="ECO:0000256" key="2">
    <source>
        <dbReference type="ARBA" id="ARBA00004123"/>
    </source>
</evidence>
<dbReference type="PANTHER" id="PTHR22930:SF289">
    <property type="entry name" value="DDE TNP4 DOMAIN-CONTAINING PROTEIN-RELATED"/>
    <property type="match status" value="1"/>
</dbReference>
<keyword evidence="16" id="KW-1185">Reference proteome</keyword>
<dbReference type="InterPro" id="IPR027806">
    <property type="entry name" value="HARBI1_dom"/>
</dbReference>
<proteinExistence type="inferred from homology"/>
<evidence type="ECO:0000256" key="1">
    <source>
        <dbReference type="ARBA" id="ARBA00001968"/>
    </source>
</evidence>